<dbReference type="Proteomes" id="UP000268014">
    <property type="component" value="Unassembled WGS sequence"/>
</dbReference>
<keyword evidence="2" id="KW-1185">Reference proteome</keyword>
<reference evidence="3" key="1">
    <citation type="submission" date="2017-02" db="UniProtKB">
        <authorList>
            <consortium name="WormBaseParasite"/>
        </authorList>
    </citation>
    <scope>IDENTIFICATION</scope>
</reference>
<evidence type="ECO:0000313" key="2">
    <source>
        <dbReference type="Proteomes" id="UP000268014"/>
    </source>
</evidence>
<dbReference type="EMBL" id="UZAF01001750">
    <property type="protein sequence ID" value="VDO09110.1"/>
    <property type="molecule type" value="Genomic_DNA"/>
</dbReference>
<reference evidence="1 2" key="2">
    <citation type="submission" date="2018-11" db="EMBL/GenBank/DDBJ databases">
        <authorList>
            <consortium name="Pathogen Informatics"/>
        </authorList>
    </citation>
    <scope>NUCLEOTIDE SEQUENCE [LARGE SCALE GENOMIC DNA]</scope>
    <source>
        <strain evidence="1 2">MHpl1</strain>
    </source>
</reference>
<evidence type="ECO:0000313" key="3">
    <source>
        <dbReference type="WBParaSite" id="HPLM_0000135801-mRNA-1"/>
    </source>
</evidence>
<proteinExistence type="predicted"/>
<accession>A0A0N4VVN8</accession>
<name>A0A0N4VVN8_HAEPC</name>
<dbReference type="WBParaSite" id="HPLM_0000135801-mRNA-1">
    <property type="protein sequence ID" value="HPLM_0000135801-mRNA-1"/>
    <property type="gene ID" value="HPLM_0000135801"/>
</dbReference>
<protein>
    <submittedName>
        <fullName evidence="1 3">Uncharacterized protein</fullName>
    </submittedName>
</protein>
<sequence length="54" mass="6459">MFFPPRIIVPPQSSDQISPWVGYSPYSKKRFHAKIAHRSDLVIFFYYCNIFCCR</sequence>
<evidence type="ECO:0000313" key="1">
    <source>
        <dbReference type="EMBL" id="VDO09110.1"/>
    </source>
</evidence>
<dbReference type="AlphaFoldDB" id="A0A0N4VVN8"/>
<organism evidence="3">
    <name type="scientific">Haemonchus placei</name>
    <name type="common">Barber's pole worm</name>
    <dbReference type="NCBI Taxonomy" id="6290"/>
    <lineage>
        <taxon>Eukaryota</taxon>
        <taxon>Metazoa</taxon>
        <taxon>Ecdysozoa</taxon>
        <taxon>Nematoda</taxon>
        <taxon>Chromadorea</taxon>
        <taxon>Rhabditida</taxon>
        <taxon>Rhabditina</taxon>
        <taxon>Rhabditomorpha</taxon>
        <taxon>Strongyloidea</taxon>
        <taxon>Trichostrongylidae</taxon>
        <taxon>Haemonchus</taxon>
    </lineage>
</organism>
<gene>
    <name evidence="1" type="ORF">HPLM_LOCUS1356</name>
</gene>